<dbReference type="EMBL" id="VSSQ01000454">
    <property type="protein sequence ID" value="MPL95105.1"/>
    <property type="molecule type" value="Genomic_DNA"/>
</dbReference>
<dbReference type="Gene3D" id="3.40.1350.10">
    <property type="match status" value="1"/>
</dbReference>
<dbReference type="GO" id="GO:0003676">
    <property type="term" value="F:nucleic acid binding"/>
    <property type="evidence" value="ECO:0007669"/>
    <property type="project" value="InterPro"/>
</dbReference>
<evidence type="ECO:0000259" key="2">
    <source>
        <dbReference type="Pfam" id="PF17761"/>
    </source>
</evidence>
<dbReference type="InterPro" id="IPR041527">
    <property type="entry name" value="YhcG_N"/>
</dbReference>
<accession>A0A644VUJ2</accession>
<dbReference type="InterPro" id="IPR011856">
    <property type="entry name" value="tRNA_endonuc-like_dom_sf"/>
</dbReference>
<dbReference type="AlphaFoldDB" id="A0A644VUJ2"/>
<dbReference type="EC" id="3.1.-.-" evidence="3"/>
<dbReference type="Pfam" id="PF17761">
    <property type="entry name" value="DUF1016_N"/>
    <property type="match status" value="1"/>
</dbReference>
<dbReference type="PANTHER" id="PTHR30547:SF5">
    <property type="entry name" value="NUCLEASE YHCG-RELATED"/>
    <property type="match status" value="1"/>
</dbReference>
<feature type="domain" description="YhcG PDDEXK nuclease" evidence="1">
    <location>
        <begin position="171"/>
        <end position="317"/>
    </location>
</feature>
<sequence length="335" mass="39618">MNILDHTYENQFGEILELIKSTRQRVLKTVNTELIDLNWNIGKLISENCAHNNWGESTVEKMSKFILEKEPDIKGFSPQNLWRMKQFYETYFQDEILAPLVREISWSNNLLILSRTKDRNEKEFYIRLTIKESYSKRELERQLESGFYERTMLSGKSISPALKEIHPNINNVFKDNYVLEFLNLPHKYSEKEFQKAIISNLKDFILEFGKDFSFLGEEYPIQVGNEDYYIDLLFFHRELQCLVAIELKIGAFKPEYLGKMEFYLEALDRKLKKNHENPSVGIILCKTKDKNVVEISLSRSLSPTLISDYQTKLIDKELLSLKLKEFFDTEDERSN</sequence>
<reference evidence="3" key="1">
    <citation type="submission" date="2019-08" db="EMBL/GenBank/DDBJ databases">
        <authorList>
            <person name="Kucharzyk K."/>
            <person name="Murdoch R.W."/>
            <person name="Higgins S."/>
            <person name="Loffler F."/>
        </authorList>
    </citation>
    <scope>NUCLEOTIDE SEQUENCE</scope>
</reference>
<gene>
    <name evidence="3" type="primary">yhcG_3</name>
    <name evidence="3" type="ORF">SDC9_41269</name>
</gene>
<organism evidence="3">
    <name type="scientific">bioreactor metagenome</name>
    <dbReference type="NCBI Taxonomy" id="1076179"/>
    <lineage>
        <taxon>unclassified sequences</taxon>
        <taxon>metagenomes</taxon>
        <taxon>ecological metagenomes</taxon>
    </lineage>
</organism>
<comment type="caution">
    <text evidence="3">The sequence shown here is derived from an EMBL/GenBank/DDBJ whole genome shotgun (WGS) entry which is preliminary data.</text>
</comment>
<evidence type="ECO:0000259" key="1">
    <source>
        <dbReference type="Pfam" id="PF06250"/>
    </source>
</evidence>
<keyword evidence="3" id="KW-0378">Hydrolase</keyword>
<dbReference type="Pfam" id="PF06250">
    <property type="entry name" value="YhcG_C"/>
    <property type="match status" value="1"/>
</dbReference>
<dbReference type="GO" id="GO:0016787">
    <property type="term" value="F:hydrolase activity"/>
    <property type="evidence" value="ECO:0007669"/>
    <property type="project" value="UniProtKB-KW"/>
</dbReference>
<protein>
    <submittedName>
        <fullName evidence="3">Putative nuclease YhcG</fullName>
        <ecNumber evidence="3">3.1.-.-</ecNumber>
    </submittedName>
</protein>
<dbReference type="InterPro" id="IPR009362">
    <property type="entry name" value="YhcG_C"/>
</dbReference>
<name>A0A644VUJ2_9ZZZZ</name>
<dbReference type="InterPro" id="IPR053148">
    <property type="entry name" value="PD-DEXK-like_domain"/>
</dbReference>
<proteinExistence type="predicted"/>
<feature type="domain" description="YhcG N-terminal" evidence="2">
    <location>
        <begin position="14"/>
        <end position="150"/>
    </location>
</feature>
<evidence type="ECO:0000313" key="3">
    <source>
        <dbReference type="EMBL" id="MPL95105.1"/>
    </source>
</evidence>
<dbReference type="PANTHER" id="PTHR30547">
    <property type="entry name" value="UNCHARACTERIZED PROTEIN YHCG-RELATED"/>
    <property type="match status" value="1"/>
</dbReference>